<feature type="compositionally biased region" description="Low complexity" evidence="9">
    <location>
        <begin position="235"/>
        <end position="248"/>
    </location>
</feature>
<dbReference type="GO" id="GO:0070979">
    <property type="term" value="P:protein K11-linked ubiquitination"/>
    <property type="evidence" value="ECO:0007669"/>
    <property type="project" value="TreeGrafter"/>
</dbReference>
<dbReference type="AlphaFoldDB" id="A0AAD5LQJ5"/>
<comment type="similarity">
    <text evidence="1">Belongs to the APC5 family.</text>
</comment>
<evidence type="ECO:0000313" key="13">
    <source>
        <dbReference type="Proteomes" id="UP001209570"/>
    </source>
</evidence>
<comment type="function">
    <text evidence="8">Component of the anaphase promoting complex/cyclosome (APC/C), a cell cycle-regulated E3 ubiquitin ligase that controls progression through mitosis and the G1 phase of the cell cycle. The APC/C complex acts by mediating ubiquitination and subsequent degradation of target proteins: it mainly mediates the formation of 'Lys-11'-linked polyubiquitin chains and, to a lower extent, the formation of 'Lys-48'- and 'Lys-63'-linked polyubiquitin chains. The APC/C complex catalyzes assembly of branched 'Lys-11'-/'Lys-48'-linked branched ubiquitin chains on target proteins.</text>
</comment>
<keyword evidence="13" id="KW-1185">Reference proteome</keyword>
<evidence type="ECO:0000256" key="8">
    <source>
        <dbReference type="ARBA" id="ARBA00045696"/>
    </source>
</evidence>
<evidence type="ECO:0000256" key="7">
    <source>
        <dbReference type="ARBA" id="ARBA00031069"/>
    </source>
</evidence>
<feature type="signal peptide" evidence="10">
    <location>
        <begin position="1"/>
        <end position="25"/>
    </location>
</feature>
<evidence type="ECO:0000256" key="10">
    <source>
        <dbReference type="SAM" id="SignalP"/>
    </source>
</evidence>
<dbReference type="GO" id="GO:0005680">
    <property type="term" value="C:anaphase-promoting complex"/>
    <property type="evidence" value="ECO:0007669"/>
    <property type="project" value="InterPro"/>
</dbReference>
<evidence type="ECO:0000256" key="6">
    <source>
        <dbReference type="ARBA" id="ARBA00023306"/>
    </source>
</evidence>
<gene>
    <name evidence="12" type="ORF">P43SY_005212</name>
</gene>
<dbReference type="InterPro" id="IPR026000">
    <property type="entry name" value="Apc5_dom"/>
</dbReference>
<evidence type="ECO:0000256" key="9">
    <source>
        <dbReference type="SAM" id="MobiDB-lite"/>
    </source>
</evidence>
<feature type="compositionally biased region" description="Basic and acidic residues" evidence="9">
    <location>
        <begin position="191"/>
        <end position="210"/>
    </location>
</feature>
<proteinExistence type="inferred from homology"/>
<feature type="region of interest" description="Disordered" evidence="9">
    <location>
        <begin position="235"/>
        <end position="286"/>
    </location>
</feature>
<evidence type="ECO:0000256" key="1">
    <source>
        <dbReference type="ARBA" id="ARBA00007450"/>
    </source>
</evidence>
<protein>
    <recommendedName>
        <fullName evidence="2">Anaphase-promoting complex subunit 5</fullName>
    </recommendedName>
    <alternativeName>
        <fullName evidence="7">Cyclosome subunit 5</fullName>
    </alternativeName>
</protein>
<dbReference type="InterPro" id="IPR037679">
    <property type="entry name" value="Apc5"/>
</dbReference>
<dbReference type="EMBL" id="JAKCXM010000026">
    <property type="protein sequence ID" value="KAJ0406979.1"/>
    <property type="molecule type" value="Genomic_DNA"/>
</dbReference>
<dbReference type="Pfam" id="PF12862">
    <property type="entry name" value="ANAPC5"/>
    <property type="match status" value="1"/>
</dbReference>
<comment type="caution">
    <text evidence="12">The sequence shown here is derived from an EMBL/GenBank/DDBJ whole genome shotgun (WGS) entry which is preliminary data.</text>
</comment>
<keyword evidence="5" id="KW-0833">Ubl conjugation pathway</keyword>
<evidence type="ECO:0000256" key="2">
    <source>
        <dbReference type="ARBA" id="ARBA00016066"/>
    </source>
</evidence>
<reference evidence="12" key="1">
    <citation type="submission" date="2021-12" db="EMBL/GenBank/DDBJ databases">
        <title>Prjna785345.</title>
        <authorList>
            <person name="Rujirawat T."/>
            <person name="Krajaejun T."/>
        </authorList>
    </citation>
    <scope>NUCLEOTIDE SEQUENCE</scope>
    <source>
        <strain evidence="12">Pi057C3</strain>
    </source>
</reference>
<keyword evidence="6" id="KW-0131">Cell cycle</keyword>
<feature type="chain" id="PRO_5041904753" description="Anaphase-promoting complex subunit 5" evidence="10">
    <location>
        <begin position="26"/>
        <end position="985"/>
    </location>
</feature>
<evidence type="ECO:0000256" key="5">
    <source>
        <dbReference type="ARBA" id="ARBA00022786"/>
    </source>
</evidence>
<dbReference type="InterPro" id="IPR011990">
    <property type="entry name" value="TPR-like_helical_dom_sf"/>
</dbReference>
<feature type="compositionally biased region" description="Low complexity" evidence="9">
    <location>
        <begin position="256"/>
        <end position="286"/>
    </location>
</feature>
<accession>A0AAD5LQJ5</accession>
<organism evidence="12 13">
    <name type="scientific">Pythium insidiosum</name>
    <name type="common">Pythiosis disease agent</name>
    <dbReference type="NCBI Taxonomy" id="114742"/>
    <lineage>
        <taxon>Eukaryota</taxon>
        <taxon>Sar</taxon>
        <taxon>Stramenopiles</taxon>
        <taxon>Oomycota</taxon>
        <taxon>Peronosporomycetes</taxon>
        <taxon>Pythiales</taxon>
        <taxon>Pythiaceae</taxon>
        <taxon>Pythium</taxon>
    </lineage>
</organism>
<dbReference type="SUPFAM" id="SSF48452">
    <property type="entry name" value="TPR-like"/>
    <property type="match status" value="1"/>
</dbReference>
<dbReference type="PANTHER" id="PTHR12830">
    <property type="entry name" value="ANAPHASE-PROMOTING COMPLEX SUBUNIT 5"/>
    <property type="match status" value="1"/>
</dbReference>
<keyword evidence="10" id="KW-0732">Signal</keyword>
<evidence type="ECO:0000313" key="12">
    <source>
        <dbReference type="EMBL" id="KAJ0406979.1"/>
    </source>
</evidence>
<dbReference type="PANTHER" id="PTHR12830:SF9">
    <property type="entry name" value="ANAPHASE-PROMOTING COMPLEX SUBUNIT 5"/>
    <property type="match status" value="1"/>
</dbReference>
<evidence type="ECO:0000259" key="11">
    <source>
        <dbReference type="Pfam" id="PF12862"/>
    </source>
</evidence>
<dbReference type="GO" id="GO:0051301">
    <property type="term" value="P:cell division"/>
    <property type="evidence" value="ECO:0007669"/>
    <property type="project" value="UniProtKB-KW"/>
</dbReference>
<dbReference type="Proteomes" id="UP001209570">
    <property type="component" value="Unassembled WGS sequence"/>
</dbReference>
<keyword evidence="4" id="KW-0498">Mitosis</keyword>
<sequence>MGDTTRPASGYALVISLLIAAFVRHHQDDGQRPDAETSLLSAAEDDHKSLARASVHALARFLCHEIQRPPQSTRDDATSLRAVFQRMDAAIADKDDAAVLMDEVLCVLQRVDSPDAVSDIVDAVHECVSTRSDAASDPSADSATSLLARKSLLGVFVRRVVLSVHRLLFDGLSRLYGQVVAYRDAFMRDAHPQRGRSERQRRPSAHDRSDLSISATASPASGFLWKDSGDMEDLPLSPITSSTSSSAVPGPPTLQLSSSALDASSSSSPPLRSSHPPRSHPPSSLSHDQLQFMLHDLVVDVERGRLRPSNQRVPHRSATASDALFATYLDAVARREFDTALDALHQYHDVALASTMRLRRALRAAATATAAVAAGTAAAGGAPPPSTSAAASASRLHFLGSGVQYAALNLAGLHLAFDRLRAASDSLQEAIRVAQHHGDHICVAIALAWLIRAHQAQGHSQRQVAALLSSALDRAEELGLPSLQALAVFAAIDDELQRGSPKLSASLVAGAVVAQVPHPRPLHVWSQLESVAAAVRQMGARVPSLSLNASGGGAGAGAGRTLGQLAGAGSQQPRASDGGMRWRQSVESVLRSIWRLSSRACVVAAVAWRQLGSRELSGVLDSVFWSAYHAQASVAELAAWIRRSALLQAETPGDVLGDTRPQELAFVVALRYLVHLIRRVASATTSSDEATDMCRLLLQEPSIQRTIHELFAQWSCHRGELCVAEAHLESVRALCPAHRDMPSHLESVLLLADLHGARRSMQTCFELLDELETTCRGRSYSRLLAQVLLVRGRCTLQASGPIEALPSVVAAIDLATTHHWDLLLADAHVMMAQIYVAMGRARDAIQVLNGQMSTVMEHGSLRLRGDAMLMLAKASLASRRHAAENAAGIDKRVQALLHESEQVYRQLDSWARLQEIEFLRANLSRLLDDADAAVEHATSFLQWERLRSDALQRKLEPDFGTNTIPQLERSIAARLVPFTIEASQR</sequence>
<feature type="region of interest" description="Disordered" evidence="9">
    <location>
        <begin position="191"/>
        <end position="213"/>
    </location>
</feature>
<dbReference type="GO" id="GO:0045842">
    <property type="term" value="P:positive regulation of mitotic metaphase/anaphase transition"/>
    <property type="evidence" value="ECO:0007669"/>
    <property type="project" value="TreeGrafter"/>
</dbReference>
<evidence type="ECO:0000256" key="4">
    <source>
        <dbReference type="ARBA" id="ARBA00022776"/>
    </source>
</evidence>
<evidence type="ECO:0000256" key="3">
    <source>
        <dbReference type="ARBA" id="ARBA00022618"/>
    </source>
</evidence>
<name>A0AAD5LQJ5_PYTIN</name>
<keyword evidence="3" id="KW-0132">Cell division</keyword>
<dbReference type="GO" id="GO:0031145">
    <property type="term" value="P:anaphase-promoting complex-dependent catabolic process"/>
    <property type="evidence" value="ECO:0007669"/>
    <property type="project" value="TreeGrafter"/>
</dbReference>
<feature type="domain" description="Anaphase-promoting complex subunit 5" evidence="11">
    <location>
        <begin position="325"/>
        <end position="454"/>
    </location>
</feature>